<organism evidence="1 2">
    <name type="scientific">Ornithobacterium rhinotracheale</name>
    <dbReference type="NCBI Taxonomy" id="28251"/>
    <lineage>
        <taxon>Bacteria</taxon>
        <taxon>Pseudomonadati</taxon>
        <taxon>Bacteroidota</taxon>
        <taxon>Flavobacteriia</taxon>
        <taxon>Flavobacteriales</taxon>
        <taxon>Weeksellaceae</taxon>
        <taxon>Ornithobacterium</taxon>
    </lineage>
</organism>
<name>A0A3R5US26_ORNRH</name>
<accession>A0A3R5US26</accession>
<sequence>MKKLFTLVILFNLAFLQAQKNEKLFDIVPLGKDSTFISLEKYFPNVHETAYRVTYVPDGILIRVYTDYELIMYGKQKDPMDYLGISINFANRMIPTKQYSAAKKSEDLQMMPITYDSSKKALQLYLPEGAKVLASVNNVPILAKDIFYKRNNEAEITLPNYTRGVAKSQLRLIGFGENGETKELLIPLTFGVPDLVGDGKL</sequence>
<proteinExistence type="predicted"/>
<dbReference type="OrthoDB" id="1450070at2"/>
<dbReference type="Proteomes" id="UP000287701">
    <property type="component" value="Chromosome"/>
</dbReference>
<dbReference type="RefSeq" id="WP_128501346.1">
    <property type="nucleotide sequence ID" value="NZ_CP035107.1"/>
</dbReference>
<evidence type="ECO:0000313" key="1">
    <source>
        <dbReference type="EMBL" id="QAR30881.1"/>
    </source>
</evidence>
<gene>
    <name evidence="1" type="ORF">EQP59_05815</name>
</gene>
<evidence type="ECO:0000313" key="2">
    <source>
        <dbReference type="Proteomes" id="UP000287701"/>
    </source>
</evidence>
<protein>
    <submittedName>
        <fullName evidence="1">Uncharacterized protein</fullName>
    </submittedName>
</protein>
<dbReference type="EMBL" id="CP035107">
    <property type="protein sequence ID" value="QAR30881.1"/>
    <property type="molecule type" value="Genomic_DNA"/>
</dbReference>
<dbReference type="AlphaFoldDB" id="A0A3R5US26"/>
<reference evidence="1 2" key="1">
    <citation type="submission" date="2019-01" db="EMBL/GenBank/DDBJ databases">
        <title>Whole Genome of Ornithobacterium rhinotracheale FARPER-174b.</title>
        <authorList>
            <person name="Tataje-Lavanda L.A."/>
            <person name="Montalvan A."/>
            <person name="Montesinos R."/>
            <person name="Zimic M."/>
            <person name="Fernandez-Sanchez M."/>
            <person name="Fernandez-Diaz M."/>
        </authorList>
    </citation>
    <scope>NUCLEOTIDE SEQUENCE [LARGE SCALE GENOMIC DNA]</scope>
    <source>
        <strain evidence="1 2">FARPER-174b</strain>
    </source>
</reference>